<organism evidence="1 2">
    <name type="scientific">Ceratitis capitata</name>
    <name type="common">Mediterranean fruit fly</name>
    <name type="synonym">Tephritis capitata</name>
    <dbReference type="NCBI Taxonomy" id="7213"/>
    <lineage>
        <taxon>Eukaryota</taxon>
        <taxon>Metazoa</taxon>
        <taxon>Ecdysozoa</taxon>
        <taxon>Arthropoda</taxon>
        <taxon>Hexapoda</taxon>
        <taxon>Insecta</taxon>
        <taxon>Pterygota</taxon>
        <taxon>Neoptera</taxon>
        <taxon>Endopterygota</taxon>
        <taxon>Diptera</taxon>
        <taxon>Brachycera</taxon>
        <taxon>Muscomorpha</taxon>
        <taxon>Tephritoidea</taxon>
        <taxon>Tephritidae</taxon>
        <taxon>Ceratitis</taxon>
        <taxon>Ceratitis</taxon>
    </lineage>
</organism>
<accession>A0A811U9W6</accession>
<dbReference type="AlphaFoldDB" id="A0A811U9W6"/>
<reference evidence="1" key="1">
    <citation type="submission" date="2020-11" db="EMBL/GenBank/DDBJ databases">
        <authorList>
            <person name="Whitehead M."/>
        </authorList>
    </citation>
    <scope>NUCLEOTIDE SEQUENCE</scope>
    <source>
        <strain evidence="1">EGII</strain>
    </source>
</reference>
<protein>
    <submittedName>
        <fullName evidence="1">(Mediterranean fruit fly) hypothetical protein</fullName>
    </submittedName>
</protein>
<dbReference type="EMBL" id="CAJHJT010000001">
    <property type="protein sequence ID" value="CAD6995300.1"/>
    <property type="molecule type" value="Genomic_DNA"/>
</dbReference>
<comment type="caution">
    <text evidence="1">The sequence shown here is derived from an EMBL/GenBank/DDBJ whole genome shotgun (WGS) entry which is preliminary data.</text>
</comment>
<sequence length="79" mass="8747">MCASSNSLYVNYALVSITKVTVAATGGRKGGNWQFHTLPSIYNVFKDVPALCVSLLLSDFDCVRVYMYVTITCCPIIFR</sequence>
<evidence type="ECO:0000313" key="2">
    <source>
        <dbReference type="Proteomes" id="UP000606786"/>
    </source>
</evidence>
<dbReference type="Proteomes" id="UP000606786">
    <property type="component" value="Unassembled WGS sequence"/>
</dbReference>
<gene>
    <name evidence="1" type="ORF">CCAP1982_LOCUS4019</name>
</gene>
<name>A0A811U9W6_CERCA</name>
<keyword evidence="2" id="KW-1185">Reference proteome</keyword>
<evidence type="ECO:0000313" key="1">
    <source>
        <dbReference type="EMBL" id="CAD6995300.1"/>
    </source>
</evidence>
<proteinExistence type="predicted"/>